<dbReference type="SUPFAM" id="SSF50494">
    <property type="entry name" value="Trypsin-like serine proteases"/>
    <property type="match status" value="1"/>
</dbReference>
<dbReference type="Pfam" id="PF00089">
    <property type="entry name" value="Trypsin"/>
    <property type="match status" value="1"/>
</dbReference>
<keyword evidence="7" id="KW-1015">Disulfide bond</keyword>
<evidence type="ECO:0000256" key="11">
    <source>
        <dbReference type="SAM" id="MobiDB-lite"/>
    </source>
</evidence>
<dbReference type="Proteomes" id="UP000046393">
    <property type="component" value="Unplaced"/>
</dbReference>
<dbReference type="FunFam" id="2.40.10.10:FF:000120">
    <property type="entry name" value="Putative serine protease"/>
    <property type="match status" value="1"/>
</dbReference>
<dbReference type="PRINTS" id="PR00722">
    <property type="entry name" value="CHYMOTRYPSIN"/>
</dbReference>
<keyword evidence="1" id="KW-0768">Sushi</keyword>
<dbReference type="AlphaFoldDB" id="A0A0N5AW76"/>
<evidence type="ECO:0000313" key="13">
    <source>
        <dbReference type="Proteomes" id="UP000046393"/>
    </source>
</evidence>
<evidence type="ECO:0000256" key="9">
    <source>
        <dbReference type="ARBA" id="ARBA00066707"/>
    </source>
</evidence>
<comment type="catalytic activity">
    <reaction evidence="8">
        <text>Selective cleavage of 103-Arg-|-Ser-104 and 124-Ile-|-Ile-125 bonds in Limulus clotting factor B to form activated factor B. Cleavage of -Pro-Arg-|-Xaa- bonds in synthetic substrates.</text>
        <dbReference type="EC" id="3.4.21.84"/>
    </reaction>
</comment>
<evidence type="ECO:0000256" key="10">
    <source>
        <dbReference type="RuleBase" id="RU363034"/>
    </source>
</evidence>
<evidence type="ECO:0000256" key="1">
    <source>
        <dbReference type="ARBA" id="ARBA00022659"/>
    </source>
</evidence>
<keyword evidence="4 10" id="KW-0378">Hydrolase</keyword>
<dbReference type="InterPro" id="IPR001314">
    <property type="entry name" value="Peptidase_S1A"/>
</dbReference>
<evidence type="ECO:0000256" key="8">
    <source>
        <dbReference type="ARBA" id="ARBA00052079"/>
    </source>
</evidence>
<sequence>MATDSILEALLIRASETVVIVEQVLDIKQQTEPVNATVALLSPTISRVLYCNSTGDIRQAVNCIPLKEELIENEKLLSLPQIQIGDIDSFGTDIGDSEFDIESSGIGNEGSGVDIEGSGADTEGSEVKTEGSGVGIEGSGVGIEGSGVGTEGSEVGTEGSGTENVNETFEITPEPEVLPSYDCGQAPISPEETKIVGGYYARPYSWPWQAELCMISPFNKDCYFRCGGSLIDSEWLMSAAHCVDGYTRYPEMFKMKLGTYDYRSNEEEGQLTVDIKEIHIHPSFGVPKMFSHDLSLLKIANGPINFTDHIQPVCILRNSSHLIQVGNSAYVTGWGATSEGGAISHKLRQVRVPFLDIEQCRIAYREEIDDTMACAGRVGIDSCQGDSGGPLVTRLENRRWYQIGIVSWGQGCAQEGFAGVYSRPSMMCDFIEKTVGKKLCR</sequence>
<feature type="domain" description="Peptidase S1" evidence="12">
    <location>
        <begin position="195"/>
        <end position="436"/>
    </location>
</feature>
<evidence type="ECO:0000259" key="12">
    <source>
        <dbReference type="PROSITE" id="PS50240"/>
    </source>
</evidence>
<dbReference type="InterPro" id="IPR018114">
    <property type="entry name" value="TRYPSIN_HIS"/>
</dbReference>
<feature type="region of interest" description="Disordered" evidence="11">
    <location>
        <begin position="118"/>
        <end position="165"/>
    </location>
</feature>
<accession>A0A0N5AW76</accession>
<evidence type="ECO:0000256" key="6">
    <source>
        <dbReference type="ARBA" id="ARBA00022825"/>
    </source>
</evidence>
<dbReference type="InterPro" id="IPR043504">
    <property type="entry name" value="Peptidase_S1_PA_chymotrypsin"/>
</dbReference>
<dbReference type="GO" id="GO:0042381">
    <property type="term" value="P:hemolymph coagulation"/>
    <property type="evidence" value="ECO:0007669"/>
    <property type="project" value="UniProtKB-KW"/>
</dbReference>
<keyword evidence="3" id="KW-0732">Signal</keyword>
<reference evidence="14" key="1">
    <citation type="submission" date="2017-02" db="UniProtKB">
        <authorList>
            <consortium name="WormBaseParasite"/>
        </authorList>
    </citation>
    <scope>IDENTIFICATION</scope>
</reference>
<feature type="compositionally biased region" description="Low complexity" evidence="11">
    <location>
        <begin position="151"/>
        <end position="163"/>
    </location>
</feature>
<dbReference type="EC" id="3.4.21.84" evidence="9"/>
<evidence type="ECO:0000313" key="14">
    <source>
        <dbReference type="WBParaSite" id="SMUV_0000916601-mRNA-1"/>
    </source>
</evidence>
<keyword evidence="2 10" id="KW-0645">Protease</keyword>
<organism evidence="13 14">
    <name type="scientific">Syphacia muris</name>
    <dbReference type="NCBI Taxonomy" id="451379"/>
    <lineage>
        <taxon>Eukaryota</taxon>
        <taxon>Metazoa</taxon>
        <taxon>Ecdysozoa</taxon>
        <taxon>Nematoda</taxon>
        <taxon>Chromadorea</taxon>
        <taxon>Rhabditida</taxon>
        <taxon>Spirurina</taxon>
        <taxon>Oxyuridomorpha</taxon>
        <taxon>Oxyuroidea</taxon>
        <taxon>Oxyuridae</taxon>
        <taxon>Syphacia</taxon>
    </lineage>
</organism>
<dbReference type="PANTHER" id="PTHR24252">
    <property type="entry name" value="ACROSIN-RELATED"/>
    <property type="match status" value="1"/>
</dbReference>
<dbReference type="InterPro" id="IPR009003">
    <property type="entry name" value="Peptidase_S1_PA"/>
</dbReference>
<dbReference type="STRING" id="451379.A0A0N5AW76"/>
<evidence type="ECO:0000256" key="7">
    <source>
        <dbReference type="ARBA" id="ARBA00023157"/>
    </source>
</evidence>
<evidence type="ECO:0000256" key="4">
    <source>
        <dbReference type="ARBA" id="ARBA00022801"/>
    </source>
</evidence>
<keyword evidence="6 10" id="KW-0720">Serine protease</keyword>
<keyword evidence="13" id="KW-1185">Reference proteome</keyword>
<protein>
    <recommendedName>
        <fullName evidence="9">limulus clotting factor C</fullName>
        <ecNumber evidence="9">3.4.21.84</ecNumber>
    </recommendedName>
</protein>
<dbReference type="InterPro" id="IPR033116">
    <property type="entry name" value="TRYPSIN_SER"/>
</dbReference>
<keyword evidence="5" id="KW-0353">Hemolymph clotting</keyword>
<name>A0A0N5AW76_9BILA</name>
<dbReference type="GO" id="GO:0006508">
    <property type="term" value="P:proteolysis"/>
    <property type="evidence" value="ECO:0007669"/>
    <property type="project" value="UniProtKB-KW"/>
</dbReference>
<dbReference type="Gene3D" id="2.40.10.10">
    <property type="entry name" value="Trypsin-like serine proteases"/>
    <property type="match status" value="1"/>
</dbReference>
<dbReference type="InterPro" id="IPR001254">
    <property type="entry name" value="Trypsin_dom"/>
</dbReference>
<proteinExistence type="predicted"/>
<evidence type="ECO:0000256" key="2">
    <source>
        <dbReference type="ARBA" id="ARBA00022670"/>
    </source>
</evidence>
<dbReference type="PROSITE" id="PS00135">
    <property type="entry name" value="TRYPSIN_SER"/>
    <property type="match status" value="1"/>
</dbReference>
<evidence type="ECO:0000256" key="3">
    <source>
        <dbReference type="ARBA" id="ARBA00022729"/>
    </source>
</evidence>
<dbReference type="GO" id="GO:0004252">
    <property type="term" value="F:serine-type endopeptidase activity"/>
    <property type="evidence" value="ECO:0007669"/>
    <property type="project" value="InterPro"/>
</dbReference>
<dbReference type="CDD" id="cd00190">
    <property type="entry name" value="Tryp_SPc"/>
    <property type="match status" value="1"/>
</dbReference>
<feature type="compositionally biased region" description="Gly residues" evidence="11">
    <location>
        <begin position="132"/>
        <end position="150"/>
    </location>
</feature>
<dbReference type="SMART" id="SM00020">
    <property type="entry name" value="Tryp_SPc"/>
    <property type="match status" value="1"/>
</dbReference>
<evidence type="ECO:0000256" key="5">
    <source>
        <dbReference type="ARBA" id="ARBA00022820"/>
    </source>
</evidence>
<dbReference type="PROSITE" id="PS00134">
    <property type="entry name" value="TRYPSIN_HIS"/>
    <property type="match status" value="1"/>
</dbReference>
<dbReference type="PROSITE" id="PS50240">
    <property type="entry name" value="TRYPSIN_DOM"/>
    <property type="match status" value="1"/>
</dbReference>
<dbReference type="PANTHER" id="PTHR24252:SF7">
    <property type="entry name" value="HYALIN"/>
    <property type="match status" value="1"/>
</dbReference>
<dbReference type="WBParaSite" id="SMUV_0000916601-mRNA-1">
    <property type="protein sequence ID" value="SMUV_0000916601-mRNA-1"/>
    <property type="gene ID" value="SMUV_0000916601"/>
</dbReference>